<accession>A0A286GXL6</accession>
<comment type="subunit">
    <text evidence="10">Homodimer.</text>
</comment>
<comment type="pathway">
    <text evidence="3 10">Carbohydrate metabolism; galactose metabolism.</text>
</comment>
<reference evidence="12 13" key="1">
    <citation type="submission" date="2017-09" db="EMBL/GenBank/DDBJ databases">
        <authorList>
            <person name="Ehlers B."/>
            <person name="Leendertz F.H."/>
        </authorList>
    </citation>
    <scope>NUCLEOTIDE SEQUENCE [LARGE SCALE GENOMIC DNA]</scope>
    <source>
        <strain evidence="12 13">USBA 140</strain>
    </source>
</reference>
<evidence type="ECO:0000256" key="8">
    <source>
        <dbReference type="ARBA" id="ARBA00023235"/>
    </source>
</evidence>
<evidence type="ECO:0000313" key="13">
    <source>
        <dbReference type="Proteomes" id="UP000219621"/>
    </source>
</evidence>
<dbReference type="Gene3D" id="3.40.50.720">
    <property type="entry name" value="NAD(P)-binding Rossmann-like Domain"/>
    <property type="match status" value="1"/>
</dbReference>
<dbReference type="NCBIfam" id="TIGR01179">
    <property type="entry name" value="galE"/>
    <property type="match status" value="1"/>
</dbReference>
<dbReference type="GO" id="GO:0033499">
    <property type="term" value="P:galactose catabolic process via UDP-galactose, Leloir pathway"/>
    <property type="evidence" value="ECO:0007669"/>
    <property type="project" value="TreeGrafter"/>
</dbReference>
<evidence type="ECO:0000256" key="2">
    <source>
        <dbReference type="ARBA" id="ARBA00001911"/>
    </source>
</evidence>
<dbReference type="Pfam" id="PF01370">
    <property type="entry name" value="Epimerase"/>
    <property type="match status" value="1"/>
</dbReference>
<comment type="similarity">
    <text evidence="4 10">Belongs to the NAD(P)-dependent epimerase/dehydratase family.</text>
</comment>
<dbReference type="InterPro" id="IPR036291">
    <property type="entry name" value="NAD(P)-bd_dom_sf"/>
</dbReference>
<dbReference type="OrthoDB" id="9801785at2"/>
<evidence type="ECO:0000256" key="7">
    <source>
        <dbReference type="ARBA" id="ARBA00023027"/>
    </source>
</evidence>
<dbReference type="PANTHER" id="PTHR43725:SF53">
    <property type="entry name" value="UDP-ARABINOSE 4-EPIMERASE 1"/>
    <property type="match status" value="1"/>
</dbReference>
<evidence type="ECO:0000256" key="3">
    <source>
        <dbReference type="ARBA" id="ARBA00004947"/>
    </source>
</evidence>
<dbReference type="CDD" id="cd05247">
    <property type="entry name" value="UDP_G4E_1_SDR_e"/>
    <property type="match status" value="1"/>
</dbReference>
<comment type="catalytic activity">
    <reaction evidence="1 10">
        <text>UDP-alpha-D-glucose = UDP-alpha-D-galactose</text>
        <dbReference type="Rhea" id="RHEA:22168"/>
        <dbReference type="ChEBI" id="CHEBI:58885"/>
        <dbReference type="ChEBI" id="CHEBI:66914"/>
        <dbReference type="EC" id="5.1.3.2"/>
    </reaction>
</comment>
<name>A0A286GXL6_9PROT</name>
<dbReference type="EMBL" id="OCNJ01000010">
    <property type="protein sequence ID" value="SOD99926.1"/>
    <property type="molecule type" value="Genomic_DNA"/>
</dbReference>
<dbReference type="EC" id="5.1.3.2" evidence="5 10"/>
<dbReference type="InterPro" id="IPR005886">
    <property type="entry name" value="UDP_G4E"/>
</dbReference>
<dbReference type="Proteomes" id="UP000219621">
    <property type="component" value="Unassembled WGS sequence"/>
</dbReference>
<evidence type="ECO:0000256" key="4">
    <source>
        <dbReference type="ARBA" id="ARBA00007637"/>
    </source>
</evidence>
<keyword evidence="8 10" id="KW-0413">Isomerase</keyword>
<dbReference type="UniPathway" id="UPA00214"/>
<keyword evidence="7 10" id="KW-0520">NAD</keyword>
<feature type="domain" description="NAD-dependent epimerase/dehydratase" evidence="11">
    <location>
        <begin position="6"/>
        <end position="254"/>
    </location>
</feature>
<evidence type="ECO:0000256" key="5">
    <source>
        <dbReference type="ARBA" id="ARBA00013189"/>
    </source>
</evidence>
<gene>
    <name evidence="12" type="ORF">SAMN05421508_110110</name>
</gene>
<evidence type="ECO:0000256" key="9">
    <source>
        <dbReference type="ARBA" id="ARBA00023277"/>
    </source>
</evidence>
<proteinExistence type="inferred from homology"/>
<dbReference type="GO" id="GO:0003978">
    <property type="term" value="F:UDP-glucose 4-epimerase activity"/>
    <property type="evidence" value="ECO:0007669"/>
    <property type="project" value="UniProtKB-UniRule"/>
</dbReference>
<dbReference type="AlphaFoldDB" id="A0A286GXL6"/>
<organism evidence="12 13">
    <name type="scientific">Caenispirillum bisanense</name>
    <dbReference type="NCBI Taxonomy" id="414052"/>
    <lineage>
        <taxon>Bacteria</taxon>
        <taxon>Pseudomonadati</taxon>
        <taxon>Pseudomonadota</taxon>
        <taxon>Alphaproteobacteria</taxon>
        <taxon>Rhodospirillales</taxon>
        <taxon>Novispirillaceae</taxon>
        <taxon>Caenispirillum</taxon>
    </lineage>
</organism>
<dbReference type="RefSeq" id="WP_097280945.1">
    <property type="nucleotide sequence ID" value="NZ_OCNJ01000010.1"/>
</dbReference>
<evidence type="ECO:0000259" key="11">
    <source>
        <dbReference type="Pfam" id="PF01370"/>
    </source>
</evidence>
<evidence type="ECO:0000313" key="12">
    <source>
        <dbReference type="EMBL" id="SOD99926.1"/>
    </source>
</evidence>
<keyword evidence="13" id="KW-1185">Reference proteome</keyword>
<evidence type="ECO:0000256" key="10">
    <source>
        <dbReference type="RuleBase" id="RU366046"/>
    </source>
</evidence>
<evidence type="ECO:0000256" key="6">
    <source>
        <dbReference type="ARBA" id="ARBA00018569"/>
    </source>
</evidence>
<dbReference type="Gene3D" id="3.90.25.10">
    <property type="entry name" value="UDP-galactose 4-epimerase, domain 1"/>
    <property type="match status" value="1"/>
</dbReference>
<dbReference type="InterPro" id="IPR001509">
    <property type="entry name" value="Epimerase_deHydtase"/>
</dbReference>
<evidence type="ECO:0000256" key="1">
    <source>
        <dbReference type="ARBA" id="ARBA00000083"/>
    </source>
</evidence>
<comment type="cofactor">
    <cofactor evidence="2 10">
        <name>NAD(+)</name>
        <dbReference type="ChEBI" id="CHEBI:57540"/>
    </cofactor>
</comment>
<dbReference type="SUPFAM" id="SSF51735">
    <property type="entry name" value="NAD(P)-binding Rossmann-fold domains"/>
    <property type="match status" value="1"/>
</dbReference>
<dbReference type="PANTHER" id="PTHR43725">
    <property type="entry name" value="UDP-GLUCOSE 4-EPIMERASE"/>
    <property type="match status" value="1"/>
</dbReference>
<keyword evidence="9 10" id="KW-0119">Carbohydrate metabolism</keyword>
<protein>
    <recommendedName>
        <fullName evidence="6 10">UDP-glucose 4-epimerase</fullName>
        <ecNumber evidence="5 10">5.1.3.2</ecNumber>
    </recommendedName>
</protein>
<sequence>MQARAVLVTGGAGYIGSHVCKALAEAGWTPVAYDDLSNGHAWAVQWGPLERGDIRDRDRLRAVVAAYRPEAVLHFAGRIEVGESLLAPFPFYDVNVAGTLTLLDVMAEAGIQALIFSSTAATYGVLHATPAPESHPCDPINPYGRSKLVAERMIADMGAATGMSWTNLRYFNAAGADPEGTIGEAHRHETHLIPLAVQAARGERGAFAVFGTDYPTADGSCIRDFIHVSDLAEAHVLALKRLLDGGASTTFNLGTGTGASVLQVLDSLEAVAGVPVPTEHRDARAGDPPALVGDPSRAMAALSWTPRRSDLTSIIADAWAWHTSAAAQAAVAV</sequence>